<dbReference type="EMBL" id="VLLE01000002">
    <property type="protein sequence ID" value="TWI85741.1"/>
    <property type="molecule type" value="Genomic_DNA"/>
</dbReference>
<evidence type="ECO:0000313" key="2">
    <source>
        <dbReference type="Proteomes" id="UP000316167"/>
    </source>
</evidence>
<evidence type="ECO:0008006" key="3">
    <source>
        <dbReference type="Google" id="ProtNLM"/>
    </source>
</evidence>
<sequence>MTVLIFRRLLIFFTISISPIDMYSQRIKEPVPESTNRVILNRNDTVYSFYTYKVDLKKMVLNAELFYCWYDKGLINQTQGAYSGRVLNGSYKVFYPNKNLKELGHFNNGLRNGKWTYWQADGIKKREEVWRKGLLDGQVVLYNEKGGVSKVEFYNNGRPSYPRLIYTSDNKVIKTYKKKGTIVSDTTSLSF</sequence>
<dbReference type="Gene3D" id="2.20.110.10">
    <property type="entry name" value="Histone H3 K4-specific methyltransferase SET7/9 N-terminal domain"/>
    <property type="match status" value="1"/>
</dbReference>
<comment type="caution">
    <text evidence="1">The sequence shown here is derived from an EMBL/GenBank/DDBJ whole genome shotgun (WGS) entry which is preliminary data.</text>
</comment>
<gene>
    <name evidence="1" type="ORF">IQ13_0906</name>
</gene>
<keyword evidence="2" id="KW-1185">Reference proteome</keyword>
<organism evidence="1 2">
    <name type="scientific">Lacibacter cauensis</name>
    <dbReference type="NCBI Taxonomy" id="510947"/>
    <lineage>
        <taxon>Bacteria</taxon>
        <taxon>Pseudomonadati</taxon>
        <taxon>Bacteroidota</taxon>
        <taxon>Chitinophagia</taxon>
        <taxon>Chitinophagales</taxon>
        <taxon>Chitinophagaceae</taxon>
        <taxon>Lacibacter</taxon>
    </lineage>
</organism>
<proteinExistence type="predicted"/>
<dbReference type="SUPFAM" id="SSF82185">
    <property type="entry name" value="Histone H3 K4-specific methyltransferase SET7/9 N-terminal domain"/>
    <property type="match status" value="1"/>
</dbReference>
<evidence type="ECO:0000313" key="1">
    <source>
        <dbReference type="EMBL" id="TWI85741.1"/>
    </source>
</evidence>
<dbReference type="OrthoDB" id="6334863at2"/>
<dbReference type="Proteomes" id="UP000316167">
    <property type="component" value="Unassembled WGS sequence"/>
</dbReference>
<accession>A0A562SWW5</accession>
<dbReference type="RefSeq" id="WP_144884839.1">
    <property type="nucleotide sequence ID" value="NZ_VLLE01000002.1"/>
</dbReference>
<reference evidence="1 2" key="1">
    <citation type="journal article" date="2015" name="Stand. Genomic Sci.">
        <title>Genomic Encyclopedia of Bacterial and Archaeal Type Strains, Phase III: the genomes of soil and plant-associated and newly described type strains.</title>
        <authorList>
            <person name="Whitman W.B."/>
            <person name="Woyke T."/>
            <person name="Klenk H.P."/>
            <person name="Zhou Y."/>
            <person name="Lilburn T.G."/>
            <person name="Beck B.J."/>
            <person name="De Vos P."/>
            <person name="Vandamme P."/>
            <person name="Eisen J.A."/>
            <person name="Garrity G."/>
            <person name="Hugenholtz P."/>
            <person name="Kyrpides N.C."/>
        </authorList>
    </citation>
    <scope>NUCLEOTIDE SEQUENCE [LARGE SCALE GENOMIC DNA]</scope>
    <source>
        <strain evidence="1 2">CGMCC 1.7271</strain>
    </source>
</reference>
<dbReference type="AlphaFoldDB" id="A0A562SWW5"/>
<protein>
    <recommendedName>
        <fullName evidence="3">MORN repeat protein</fullName>
    </recommendedName>
</protein>
<name>A0A562SWW5_9BACT</name>